<dbReference type="Proteomes" id="UP000799778">
    <property type="component" value="Unassembled WGS sequence"/>
</dbReference>
<organism evidence="2 3">
    <name type="scientific">Aaosphaeria arxii CBS 175.79</name>
    <dbReference type="NCBI Taxonomy" id="1450172"/>
    <lineage>
        <taxon>Eukaryota</taxon>
        <taxon>Fungi</taxon>
        <taxon>Dikarya</taxon>
        <taxon>Ascomycota</taxon>
        <taxon>Pezizomycotina</taxon>
        <taxon>Dothideomycetes</taxon>
        <taxon>Pleosporomycetidae</taxon>
        <taxon>Pleosporales</taxon>
        <taxon>Pleosporales incertae sedis</taxon>
        <taxon>Aaosphaeria</taxon>
    </lineage>
</organism>
<reference evidence="2" key="1">
    <citation type="journal article" date="2020" name="Stud. Mycol.">
        <title>101 Dothideomycetes genomes: a test case for predicting lifestyles and emergence of pathogens.</title>
        <authorList>
            <person name="Haridas S."/>
            <person name="Albert R."/>
            <person name="Binder M."/>
            <person name="Bloem J."/>
            <person name="Labutti K."/>
            <person name="Salamov A."/>
            <person name="Andreopoulos B."/>
            <person name="Baker S."/>
            <person name="Barry K."/>
            <person name="Bills G."/>
            <person name="Bluhm B."/>
            <person name="Cannon C."/>
            <person name="Castanera R."/>
            <person name="Culley D."/>
            <person name="Daum C."/>
            <person name="Ezra D."/>
            <person name="Gonzalez J."/>
            <person name="Henrissat B."/>
            <person name="Kuo A."/>
            <person name="Liang C."/>
            <person name="Lipzen A."/>
            <person name="Lutzoni F."/>
            <person name="Magnuson J."/>
            <person name="Mondo S."/>
            <person name="Nolan M."/>
            <person name="Ohm R."/>
            <person name="Pangilinan J."/>
            <person name="Park H.-J."/>
            <person name="Ramirez L."/>
            <person name="Alfaro M."/>
            <person name="Sun H."/>
            <person name="Tritt A."/>
            <person name="Yoshinaga Y."/>
            <person name="Zwiers L.-H."/>
            <person name="Turgeon B."/>
            <person name="Goodwin S."/>
            <person name="Spatafora J."/>
            <person name="Crous P."/>
            <person name="Grigoriev I."/>
        </authorList>
    </citation>
    <scope>NUCLEOTIDE SEQUENCE</scope>
    <source>
        <strain evidence="2">CBS 175.79</strain>
    </source>
</reference>
<evidence type="ECO:0000313" key="2">
    <source>
        <dbReference type="EMBL" id="KAF2014442.1"/>
    </source>
</evidence>
<dbReference type="AlphaFoldDB" id="A0A6A5XMU8"/>
<name>A0A6A5XMU8_9PLEO</name>
<feature type="region of interest" description="Disordered" evidence="1">
    <location>
        <begin position="712"/>
        <end position="755"/>
    </location>
</feature>
<dbReference type="EMBL" id="ML978070">
    <property type="protein sequence ID" value="KAF2014442.1"/>
    <property type="molecule type" value="Genomic_DNA"/>
</dbReference>
<dbReference type="OrthoDB" id="3337653at2759"/>
<evidence type="ECO:0000256" key="1">
    <source>
        <dbReference type="SAM" id="MobiDB-lite"/>
    </source>
</evidence>
<dbReference type="Pfam" id="PF14871">
    <property type="entry name" value="GHL6"/>
    <property type="match status" value="1"/>
</dbReference>
<dbReference type="InterPro" id="IPR017853">
    <property type="entry name" value="GH"/>
</dbReference>
<gene>
    <name evidence="2" type="ORF">BU24DRAFT_348503</name>
</gene>
<dbReference type="InterPro" id="IPR028212">
    <property type="entry name" value="GHL6"/>
</dbReference>
<sequence>MKPSKWWSESFGVVQTNLREIDADMDVDAVADWIKEFGATAWLCGVGGIQAQYPTSLAFQSQNSNLARRSSGDLVGDAIKAAHARGLKFLARMDFSKVSPEVAAEHPEWCYMSPTGHFQEHTASLVSVCPSGDYYQHRIYEILEEITTLYKIDGLFFNWATMNEEDYFKHYHGVCHCDSCQSRWFAFSDGLELPNGPEDANYGLWLHFSREVIDGVTSKIRAFMAAKLPEAAIIRTKLADIVYQESNNEIGRDFWHHTVSEWVSSWISFRPKVPVLSNSTCFIDMRYRMAGEEPAQFAQYLLQSISRGGTPSTYMMGVPGKIPYPCLDHARDITQFHKKWSDIYTGMAPVALTGLVRPDRAFMEKKEYANALAEFRGLYNALQESQIPFDVVAMEHLPETNANGSLDRYKNLVLPSLGQLRDGSAEIFDDWVQRQGGNLIATGSTGQGVSGNIQLESLPVHRRRAAVTEGKFLWSSYVAPPQKTKNIHYYVGPIIPIHGCAYYFDWKPESRTFYRVLARAPFAPPEKAYGNLQNDQPGCGVARYGSGQGALIPFTVGKAYRETGLTCLRDFFLDVFSQIATPEPISFNLAEQVEVTVNQTAGKLVVHLINMSGARKLNFGTHLPISGGSITVTGGGKVRARALRANTELKTVGGVIQLPELDLFEVVIIEGMQNDHLVGGSSMKDGEGRNDAIFPNGNHHHEFKDDLRSVSANEPENGLRNGNEDGGQNGDPNGTTLPVPSRCSEGVTMIHNPTP</sequence>
<keyword evidence="3" id="KW-1185">Reference proteome</keyword>
<dbReference type="CDD" id="cd03143">
    <property type="entry name" value="A4_beta-galactosidase_middle_domain"/>
    <property type="match status" value="1"/>
</dbReference>
<accession>A0A6A5XMU8</accession>
<evidence type="ECO:0000313" key="3">
    <source>
        <dbReference type="Proteomes" id="UP000799778"/>
    </source>
</evidence>
<proteinExistence type="predicted"/>
<dbReference type="RefSeq" id="XP_033382781.1">
    <property type="nucleotide sequence ID" value="XM_033523566.1"/>
</dbReference>
<protein>
    <submittedName>
        <fullName evidence="2">Uncharacterized protein</fullName>
    </submittedName>
</protein>
<dbReference type="SUPFAM" id="SSF51445">
    <property type="entry name" value="(Trans)glycosidases"/>
    <property type="match status" value="1"/>
</dbReference>
<dbReference type="GeneID" id="54280963"/>
<dbReference type="Gene3D" id="3.20.20.80">
    <property type="entry name" value="Glycosidases"/>
    <property type="match status" value="1"/>
</dbReference>
<dbReference type="InterPro" id="IPR029062">
    <property type="entry name" value="Class_I_gatase-like"/>
</dbReference>
<dbReference type="Gene3D" id="3.40.50.880">
    <property type="match status" value="1"/>
</dbReference>